<dbReference type="InterPro" id="IPR046373">
    <property type="entry name" value="Acyl-CoA_Oxase/DH_mid-dom_sf"/>
</dbReference>
<accession>A0A5Q0H464</accession>
<keyword evidence="6" id="KW-1185">Reference proteome</keyword>
<dbReference type="InterPro" id="IPR036250">
    <property type="entry name" value="AcylCo_DH-like_C"/>
</dbReference>
<dbReference type="OrthoDB" id="3402961at2"/>
<proteinExistence type="inferred from homology"/>
<dbReference type="InterPro" id="IPR013786">
    <property type="entry name" value="AcylCoA_DH/ox_N"/>
</dbReference>
<dbReference type="SUPFAM" id="SSF47203">
    <property type="entry name" value="Acyl-CoA dehydrogenase C-terminal domain-like"/>
    <property type="match status" value="1"/>
</dbReference>
<organism evidence="5 6">
    <name type="scientific">Saccharothrix syringae</name>
    <name type="common">Nocardiopsis syringae</name>
    <dbReference type="NCBI Taxonomy" id="103733"/>
    <lineage>
        <taxon>Bacteria</taxon>
        <taxon>Bacillati</taxon>
        <taxon>Actinomycetota</taxon>
        <taxon>Actinomycetes</taxon>
        <taxon>Pseudonocardiales</taxon>
        <taxon>Pseudonocardiaceae</taxon>
        <taxon>Saccharothrix</taxon>
    </lineage>
</organism>
<comment type="similarity">
    <text evidence="2">Belongs to the HpaH/HsaA monooxygenase family.</text>
</comment>
<dbReference type="InterPro" id="IPR050741">
    <property type="entry name" value="Acyl-CoA_dehydrogenase"/>
</dbReference>
<dbReference type="GO" id="GO:0003995">
    <property type="term" value="F:acyl-CoA dehydrogenase activity"/>
    <property type="evidence" value="ECO:0007669"/>
    <property type="project" value="TreeGrafter"/>
</dbReference>
<evidence type="ECO:0000313" key="6">
    <source>
        <dbReference type="Proteomes" id="UP000325787"/>
    </source>
</evidence>
<dbReference type="GO" id="GO:0005737">
    <property type="term" value="C:cytoplasm"/>
    <property type="evidence" value="ECO:0007669"/>
    <property type="project" value="TreeGrafter"/>
</dbReference>
<sequence length="393" mass="42347">MNTSAAPSREELIGRAADLAPVFAKNAIWQEENRILHDDTIAALTEAGLLRLTLPTRYGGYEVDTTTLVDVLSEIAKGDGAAGWVSTVWNISTWLTSLFPDEVQDEVFGSGDVRISGTFGPTAVGVPVDGGIVLNGRWVFNTGARQATWNAHAAVLAAEGGEPQPILVLVPMGDLEIVDDWYSSGMRGTGSVSTVAKDVFVPEARILPMVPLFTEGRHRSVLNAASPRWQVPFMPWACAVVAATPYGLARAADEAFMERLPTRKITYTDYAHQADAPLTHMQVAKAALRVDEAGFHLHRAAALVDGKAPGAPWSVRERVTVRLDMGATCLRAKEAVDILTNASGGSSVYQTVPIQRIARDIQTSSLHSIMQPNTNFELFGRVACGLEPNTQFL</sequence>
<dbReference type="PANTHER" id="PTHR48083:SF19">
    <property type="entry name" value="FLAVIN-DEPENDENT MONOOXYGENASE, OXYGENASE SUBUNIT HSAA"/>
    <property type="match status" value="1"/>
</dbReference>
<dbReference type="EMBL" id="CP034550">
    <property type="protein sequence ID" value="QFZ20705.1"/>
    <property type="molecule type" value="Genomic_DNA"/>
</dbReference>
<feature type="domain" description="Acyl-CoA dehydrogenase C-terminal" evidence="4">
    <location>
        <begin position="240"/>
        <end position="371"/>
    </location>
</feature>
<dbReference type="Pfam" id="PF02771">
    <property type="entry name" value="Acyl-CoA_dh_N"/>
    <property type="match status" value="1"/>
</dbReference>
<dbReference type="KEGG" id="ssyi:EKG83_27855"/>
<keyword evidence="1" id="KW-0560">Oxidoreductase</keyword>
<reference evidence="6" key="1">
    <citation type="journal article" date="2021" name="Curr. Microbiol.">
        <title>Complete genome of nocamycin-producing strain Saccharothrix syringae NRRL B-16468 reveals the biosynthetic potential for secondary metabolites.</title>
        <authorList>
            <person name="Mo X."/>
            <person name="Yang S."/>
        </authorList>
    </citation>
    <scope>NUCLEOTIDE SEQUENCE [LARGE SCALE GENOMIC DNA]</scope>
    <source>
        <strain evidence="6">ATCC 51364 / DSM 43886 / JCM 6844 / KCTC 9398 / NBRC 14523 / NRRL B-16468 / INA 2240</strain>
    </source>
</reference>
<dbReference type="GO" id="GO:0050660">
    <property type="term" value="F:flavin adenine dinucleotide binding"/>
    <property type="evidence" value="ECO:0007669"/>
    <property type="project" value="InterPro"/>
</dbReference>
<dbReference type="InterPro" id="IPR037069">
    <property type="entry name" value="AcylCoA_DH/ox_N_sf"/>
</dbReference>
<evidence type="ECO:0000256" key="2">
    <source>
        <dbReference type="ARBA" id="ARBA00049661"/>
    </source>
</evidence>
<name>A0A5Q0H464_SACSY</name>
<evidence type="ECO:0000259" key="3">
    <source>
        <dbReference type="Pfam" id="PF02771"/>
    </source>
</evidence>
<dbReference type="Pfam" id="PF08028">
    <property type="entry name" value="Acyl-CoA_dh_2"/>
    <property type="match status" value="1"/>
</dbReference>
<dbReference type="AlphaFoldDB" id="A0A5Q0H464"/>
<dbReference type="Proteomes" id="UP000325787">
    <property type="component" value="Chromosome"/>
</dbReference>
<evidence type="ECO:0000313" key="5">
    <source>
        <dbReference type="EMBL" id="QFZ20705.1"/>
    </source>
</evidence>
<dbReference type="GO" id="GO:0016712">
    <property type="term" value="F:oxidoreductase activity, acting on paired donors, with incorporation or reduction of molecular oxygen, reduced flavin or flavoprotein as one donor, and incorporation of one atom of oxygen"/>
    <property type="evidence" value="ECO:0007669"/>
    <property type="project" value="TreeGrafter"/>
</dbReference>
<evidence type="ECO:0000256" key="1">
    <source>
        <dbReference type="ARBA" id="ARBA00023002"/>
    </source>
</evidence>
<dbReference type="GO" id="GO:0033539">
    <property type="term" value="P:fatty acid beta-oxidation using acyl-CoA dehydrogenase"/>
    <property type="evidence" value="ECO:0007669"/>
    <property type="project" value="TreeGrafter"/>
</dbReference>
<dbReference type="RefSeq" id="WP_033428911.1">
    <property type="nucleotide sequence ID" value="NZ_CP034550.1"/>
</dbReference>
<dbReference type="Gene3D" id="1.20.140.10">
    <property type="entry name" value="Butyryl-CoA Dehydrogenase, subunit A, domain 3"/>
    <property type="match status" value="1"/>
</dbReference>
<gene>
    <name evidence="5" type="ORF">EKG83_27855</name>
</gene>
<evidence type="ECO:0000259" key="4">
    <source>
        <dbReference type="Pfam" id="PF08028"/>
    </source>
</evidence>
<feature type="domain" description="Acyl-CoA dehydrogenase/oxidase N-terminal" evidence="3">
    <location>
        <begin position="28"/>
        <end position="95"/>
    </location>
</feature>
<dbReference type="SUPFAM" id="SSF56645">
    <property type="entry name" value="Acyl-CoA dehydrogenase NM domain-like"/>
    <property type="match status" value="1"/>
</dbReference>
<dbReference type="Gene3D" id="2.40.110.10">
    <property type="entry name" value="Butyryl-CoA Dehydrogenase, subunit A, domain 2"/>
    <property type="match status" value="1"/>
</dbReference>
<dbReference type="PANTHER" id="PTHR48083">
    <property type="entry name" value="MEDIUM-CHAIN SPECIFIC ACYL-COA DEHYDROGENASE, MITOCHONDRIAL-RELATED"/>
    <property type="match status" value="1"/>
</dbReference>
<dbReference type="PIRSF" id="PIRSF016578">
    <property type="entry name" value="HsaA"/>
    <property type="match status" value="1"/>
</dbReference>
<dbReference type="Gene3D" id="1.10.540.10">
    <property type="entry name" value="Acyl-CoA dehydrogenase/oxidase, N-terminal domain"/>
    <property type="match status" value="1"/>
</dbReference>
<protein>
    <submittedName>
        <fullName evidence="5">Acyl-CoA dehydrogenase</fullName>
    </submittedName>
</protein>
<dbReference type="InterPro" id="IPR013107">
    <property type="entry name" value="Acyl-CoA_DH_C"/>
</dbReference>
<dbReference type="InterPro" id="IPR009100">
    <property type="entry name" value="AcylCoA_DH/oxidase_NM_dom_sf"/>
</dbReference>